<gene>
    <name evidence="3" type="ORF">H9932_06485</name>
</gene>
<feature type="transmembrane region" description="Helical" evidence="2">
    <location>
        <begin position="28"/>
        <end position="47"/>
    </location>
</feature>
<feature type="region of interest" description="Disordered" evidence="1">
    <location>
        <begin position="168"/>
        <end position="202"/>
    </location>
</feature>
<proteinExistence type="predicted"/>
<dbReference type="Pfam" id="PF04186">
    <property type="entry name" value="FxsA"/>
    <property type="match status" value="1"/>
</dbReference>
<comment type="caution">
    <text evidence="3">The sequence shown here is derived from an EMBL/GenBank/DDBJ whole genome shotgun (WGS) entry which is preliminary data.</text>
</comment>
<evidence type="ECO:0000256" key="2">
    <source>
        <dbReference type="SAM" id="Phobius"/>
    </source>
</evidence>
<reference evidence="3" key="2">
    <citation type="submission" date="2021-04" db="EMBL/GenBank/DDBJ databases">
        <authorList>
            <person name="Gilroy R."/>
        </authorList>
    </citation>
    <scope>NUCLEOTIDE SEQUENCE</scope>
    <source>
        <strain evidence="3">CHK130-7132</strain>
    </source>
</reference>
<keyword evidence="2" id="KW-0812">Transmembrane</keyword>
<dbReference type="Proteomes" id="UP000823854">
    <property type="component" value="Unassembled WGS sequence"/>
</dbReference>
<feature type="transmembrane region" description="Helical" evidence="2">
    <location>
        <begin position="106"/>
        <end position="128"/>
    </location>
</feature>
<dbReference type="NCBIfam" id="NF008528">
    <property type="entry name" value="PRK11463.1-2"/>
    <property type="match status" value="1"/>
</dbReference>
<feature type="compositionally biased region" description="Basic and acidic residues" evidence="1">
    <location>
        <begin position="168"/>
        <end position="187"/>
    </location>
</feature>
<name>A0A9D2TGM9_9MICO</name>
<feature type="compositionally biased region" description="Polar residues" evidence="1">
    <location>
        <begin position="1"/>
        <end position="10"/>
    </location>
</feature>
<dbReference type="InterPro" id="IPR007313">
    <property type="entry name" value="FxsA"/>
</dbReference>
<sequence>MTSSTHSTPGASRRPDDTSRRRSRLGRAVPALIVVVGLLELLILVLIGVNTSLWWSVLIVVVGWLVGVALLVAAGQQSFVRLRSLVRAVRGSGDVQDHLSRPAFTLLSALLFFFPGLLTDLAALVLLLTPVQKRAVAATGLGSGSAQARTVLYRRSGSGVIDGEIILDSRRTGEDPARGSAGRRDDGSAPPMIVQGPAPSPE</sequence>
<feature type="transmembrane region" description="Helical" evidence="2">
    <location>
        <begin position="53"/>
        <end position="74"/>
    </location>
</feature>
<keyword evidence="2" id="KW-0472">Membrane</keyword>
<evidence type="ECO:0000313" key="4">
    <source>
        <dbReference type="Proteomes" id="UP000823854"/>
    </source>
</evidence>
<dbReference type="PANTHER" id="PTHR35335:SF1">
    <property type="entry name" value="UPF0716 PROTEIN FXSA"/>
    <property type="match status" value="1"/>
</dbReference>
<accession>A0A9D2TGM9</accession>
<reference evidence="3" key="1">
    <citation type="journal article" date="2021" name="PeerJ">
        <title>Extensive microbial diversity within the chicken gut microbiome revealed by metagenomics and culture.</title>
        <authorList>
            <person name="Gilroy R."/>
            <person name="Ravi A."/>
            <person name="Getino M."/>
            <person name="Pursley I."/>
            <person name="Horton D.L."/>
            <person name="Alikhan N.F."/>
            <person name="Baker D."/>
            <person name="Gharbi K."/>
            <person name="Hall N."/>
            <person name="Watson M."/>
            <person name="Adriaenssens E.M."/>
            <person name="Foster-Nyarko E."/>
            <person name="Jarju S."/>
            <person name="Secka A."/>
            <person name="Antonio M."/>
            <person name="Oren A."/>
            <person name="Chaudhuri R.R."/>
            <person name="La Ragione R."/>
            <person name="Hildebrand F."/>
            <person name="Pallen M.J."/>
        </authorList>
    </citation>
    <scope>NUCLEOTIDE SEQUENCE</scope>
    <source>
        <strain evidence="3">CHK130-7132</strain>
    </source>
</reference>
<protein>
    <submittedName>
        <fullName evidence="3">FxsA family protein</fullName>
    </submittedName>
</protein>
<dbReference type="AlphaFoldDB" id="A0A9D2TGM9"/>
<dbReference type="PANTHER" id="PTHR35335">
    <property type="entry name" value="UPF0716 PROTEIN FXSA"/>
    <property type="match status" value="1"/>
</dbReference>
<dbReference type="EMBL" id="DWWC01000120">
    <property type="protein sequence ID" value="HJC69309.1"/>
    <property type="molecule type" value="Genomic_DNA"/>
</dbReference>
<evidence type="ECO:0000256" key="1">
    <source>
        <dbReference type="SAM" id="MobiDB-lite"/>
    </source>
</evidence>
<feature type="region of interest" description="Disordered" evidence="1">
    <location>
        <begin position="1"/>
        <end position="22"/>
    </location>
</feature>
<dbReference type="GO" id="GO:0016020">
    <property type="term" value="C:membrane"/>
    <property type="evidence" value="ECO:0007669"/>
    <property type="project" value="InterPro"/>
</dbReference>
<keyword evidence="2" id="KW-1133">Transmembrane helix</keyword>
<evidence type="ECO:0000313" key="3">
    <source>
        <dbReference type="EMBL" id="HJC69309.1"/>
    </source>
</evidence>
<organism evidence="3 4">
    <name type="scientific">Candidatus Brachybacterium intestinipullorum</name>
    <dbReference type="NCBI Taxonomy" id="2838512"/>
    <lineage>
        <taxon>Bacteria</taxon>
        <taxon>Bacillati</taxon>
        <taxon>Actinomycetota</taxon>
        <taxon>Actinomycetes</taxon>
        <taxon>Micrococcales</taxon>
        <taxon>Dermabacteraceae</taxon>
        <taxon>Brachybacterium</taxon>
    </lineage>
</organism>